<dbReference type="Pfam" id="PF00432">
    <property type="entry name" value="Prenyltrans"/>
    <property type="match status" value="1"/>
</dbReference>
<dbReference type="GO" id="GO:0004660">
    <property type="term" value="F:protein farnesyltransferase activity"/>
    <property type="evidence" value="ECO:0007669"/>
    <property type="project" value="UniProtKB-UniRule"/>
</dbReference>
<evidence type="ECO:0000313" key="12">
    <source>
        <dbReference type="RefSeq" id="XP_021816247.1"/>
    </source>
</evidence>
<dbReference type="Gene3D" id="1.50.10.20">
    <property type="match status" value="1"/>
</dbReference>
<dbReference type="PANTHER" id="PTHR11774">
    <property type="entry name" value="GERANYLGERANYL TRANSFERASE TYPE BETA SUBUNIT"/>
    <property type="match status" value="1"/>
</dbReference>
<feature type="domain" description="Prenyltransferase alpha-alpha toroid" evidence="10">
    <location>
        <begin position="28"/>
        <end position="347"/>
    </location>
</feature>
<evidence type="ECO:0000256" key="3">
    <source>
        <dbReference type="ARBA" id="ARBA00015798"/>
    </source>
</evidence>
<keyword evidence="4 9" id="KW-0637">Prenyltransferase</keyword>
<dbReference type="InterPro" id="IPR045089">
    <property type="entry name" value="PGGT1B-like"/>
</dbReference>
<dbReference type="GO" id="GO:0005965">
    <property type="term" value="C:protein farnesyltransferase complex"/>
    <property type="evidence" value="ECO:0007669"/>
    <property type="project" value="UniProtKB-UniRule"/>
</dbReference>
<evidence type="ECO:0000256" key="5">
    <source>
        <dbReference type="ARBA" id="ARBA00022679"/>
    </source>
</evidence>
<evidence type="ECO:0000256" key="9">
    <source>
        <dbReference type="RuleBase" id="RU365056"/>
    </source>
</evidence>
<accession>A0A6P5SPQ1</accession>
<proteinExistence type="inferred from homology"/>
<evidence type="ECO:0000256" key="8">
    <source>
        <dbReference type="ARBA" id="ARBA00022833"/>
    </source>
</evidence>
<evidence type="ECO:0000256" key="2">
    <source>
        <dbReference type="ARBA" id="ARBA00012702"/>
    </source>
</evidence>
<dbReference type="InterPro" id="IPR026872">
    <property type="entry name" value="FTB"/>
</dbReference>
<keyword evidence="7" id="KW-0677">Repeat</keyword>
<dbReference type="InterPro" id="IPR001330">
    <property type="entry name" value="Prenyltrans"/>
</dbReference>
<keyword evidence="8 9" id="KW-0862">Zinc</keyword>
<dbReference type="Proteomes" id="UP000515124">
    <property type="component" value="Unplaced"/>
</dbReference>
<dbReference type="GeneID" id="110758558"/>
<keyword evidence="5 9" id="KW-0808">Transferase</keyword>
<dbReference type="RefSeq" id="XP_021816247.1">
    <property type="nucleotide sequence ID" value="XM_021960555.1"/>
</dbReference>
<organism evidence="11 12">
    <name type="scientific">Prunus avium</name>
    <name type="common">Cherry</name>
    <name type="synonym">Cerasus avium</name>
    <dbReference type="NCBI Taxonomy" id="42229"/>
    <lineage>
        <taxon>Eukaryota</taxon>
        <taxon>Viridiplantae</taxon>
        <taxon>Streptophyta</taxon>
        <taxon>Embryophyta</taxon>
        <taxon>Tracheophyta</taxon>
        <taxon>Spermatophyta</taxon>
        <taxon>Magnoliopsida</taxon>
        <taxon>eudicotyledons</taxon>
        <taxon>Gunneridae</taxon>
        <taxon>Pentapetalae</taxon>
        <taxon>rosids</taxon>
        <taxon>fabids</taxon>
        <taxon>Rosales</taxon>
        <taxon>Rosaceae</taxon>
        <taxon>Amygdaloideae</taxon>
        <taxon>Amygdaleae</taxon>
        <taxon>Prunus</taxon>
    </lineage>
</organism>
<evidence type="ECO:0000256" key="6">
    <source>
        <dbReference type="ARBA" id="ARBA00022723"/>
    </source>
</evidence>
<comment type="similarity">
    <text evidence="1 9">Belongs to the protein prenyltransferase subunit beta family.</text>
</comment>
<dbReference type="AlphaFoldDB" id="A0A6P5SPQ1"/>
<dbReference type="EC" id="2.5.1.58" evidence="2 9"/>
<protein>
    <recommendedName>
        <fullName evidence="3 9">Protein farnesyltransferase subunit beta</fullName>
        <shortName evidence="9">FTase-beta</shortName>
        <ecNumber evidence="2 9">2.5.1.58</ecNumber>
    </recommendedName>
</protein>
<reference evidence="12" key="1">
    <citation type="submission" date="2025-08" db="UniProtKB">
        <authorList>
            <consortium name="RefSeq"/>
        </authorList>
    </citation>
    <scope>IDENTIFICATION</scope>
</reference>
<dbReference type="GO" id="GO:0097354">
    <property type="term" value="P:prenylation"/>
    <property type="evidence" value="ECO:0007669"/>
    <property type="project" value="UniProtKB-UniRule"/>
</dbReference>
<keyword evidence="11" id="KW-1185">Reference proteome</keyword>
<keyword evidence="6 9" id="KW-0479">Metal-binding</keyword>
<evidence type="ECO:0000256" key="7">
    <source>
        <dbReference type="ARBA" id="ARBA00022737"/>
    </source>
</evidence>
<dbReference type="InterPro" id="IPR008930">
    <property type="entry name" value="Terpenoid_cyclase/PrenylTrfase"/>
</dbReference>
<dbReference type="SUPFAM" id="SSF48239">
    <property type="entry name" value="Terpenoid cyclases/Protein prenyltransferases"/>
    <property type="match status" value="1"/>
</dbReference>
<name>A0A6P5SPQ1_PRUAV</name>
<comment type="function">
    <text evidence="9">Catalyzes the transfer of a farnesyl moiety from farnesyl diphosphate to a cysteine at the fourth position from the C-terminus of several proteins. The beta subunit is responsible for peptide-binding.</text>
</comment>
<comment type="catalytic activity">
    <reaction evidence="9">
        <text>L-cysteinyl-[protein] + (2E,6E)-farnesyl diphosphate = S-(2E,6E)-farnesyl-L-cysteinyl-[protein] + diphosphate</text>
        <dbReference type="Rhea" id="RHEA:13345"/>
        <dbReference type="Rhea" id="RHEA-COMP:10131"/>
        <dbReference type="Rhea" id="RHEA-COMP:11535"/>
        <dbReference type="ChEBI" id="CHEBI:29950"/>
        <dbReference type="ChEBI" id="CHEBI:33019"/>
        <dbReference type="ChEBI" id="CHEBI:86019"/>
        <dbReference type="ChEBI" id="CHEBI:175763"/>
    </reaction>
</comment>
<comment type="cofactor">
    <cofactor evidence="9">
        <name>Zn(2+)</name>
        <dbReference type="ChEBI" id="CHEBI:29105"/>
    </cofactor>
    <text evidence="9">Binds 1 zinc ion per subunit.</text>
</comment>
<sequence>MMNWNITPLTSLAVARTKVVDMAADLDRQLPHLATTYAAVNALITVGGDQALSSINRGELYKFLRQMKHPSGGFRMHDGGEIDVRACYTAISVASILNILDDELVHNVGSFILSCQTYEGGISGEPGSEAHGGYTFCGVATMILINQINHLDLPRLIDWLVFRQGKEFGFQGRTNKLVDGCYSFWQGGVFPLLQRVRSIIDEQLVLLDAGGHHTTNGTHTSTTSSISEVGESFEGISSHVDDACHSRQGVNFNDIGYNFVKRPIEMEPLFHSLALQQYILLCSQEEKGGMKDKPGLSRDFYHTCYCLSGLSVCQHMWSDEEDSPVLPRALMGSYSNLLEPIHPLFNVVLEQYHEAREFFTRD</sequence>
<evidence type="ECO:0000256" key="4">
    <source>
        <dbReference type="ARBA" id="ARBA00022602"/>
    </source>
</evidence>
<evidence type="ECO:0000259" key="10">
    <source>
        <dbReference type="Pfam" id="PF00432"/>
    </source>
</evidence>
<evidence type="ECO:0000313" key="11">
    <source>
        <dbReference type="Proteomes" id="UP000515124"/>
    </source>
</evidence>
<gene>
    <name evidence="12" type="primary">LOC110758558</name>
</gene>
<dbReference type="CDD" id="cd02893">
    <property type="entry name" value="FTase"/>
    <property type="match status" value="1"/>
</dbReference>
<dbReference type="GO" id="GO:0008270">
    <property type="term" value="F:zinc ion binding"/>
    <property type="evidence" value="ECO:0007669"/>
    <property type="project" value="UniProtKB-UniRule"/>
</dbReference>
<dbReference type="PANTHER" id="PTHR11774:SF6">
    <property type="entry name" value="PROTEIN FARNESYLTRANSFERASE SUBUNIT BETA"/>
    <property type="match status" value="1"/>
</dbReference>
<comment type="subunit">
    <text evidence="9">Heterodimer of FTA and FTB.</text>
</comment>
<evidence type="ECO:0000256" key="1">
    <source>
        <dbReference type="ARBA" id="ARBA00010497"/>
    </source>
</evidence>